<comment type="similarity">
    <text evidence="1 5 6">Belongs to the universal ribosomal protein uL5 family.</text>
</comment>
<dbReference type="GO" id="GO:0005840">
    <property type="term" value="C:ribosome"/>
    <property type="evidence" value="ECO:0007669"/>
    <property type="project" value="UniProtKB-KW"/>
</dbReference>
<gene>
    <name evidence="5 9" type="primary">rplE</name>
    <name evidence="9" type="ORF">KC980_02420</name>
</gene>
<keyword evidence="5" id="KW-0820">tRNA-binding</keyword>
<dbReference type="EMBL" id="JAGQNX010000070">
    <property type="protein sequence ID" value="MCA9308343.1"/>
    <property type="molecule type" value="Genomic_DNA"/>
</dbReference>
<dbReference type="GO" id="GO:1990904">
    <property type="term" value="C:ribonucleoprotein complex"/>
    <property type="evidence" value="ECO:0007669"/>
    <property type="project" value="UniProtKB-KW"/>
</dbReference>
<dbReference type="AlphaFoldDB" id="A0A955J1X0"/>
<dbReference type="InterPro" id="IPR022803">
    <property type="entry name" value="Ribosomal_uL5_dom_sf"/>
</dbReference>
<evidence type="ECO:0000256" key="2">
    <source>
        <dbReference type="ARBA" id="ARBA00022980"/>
    </source>
</evidence>
<evidence type="ECO:0000313" key="10">
    <source>
        <dbReference type="Proteomes" id="UP000740557"/>
    </source>
</evidence>
<evidence type="ECO:0000259" key="8">
    <source>
        <dbReference type="Pfam" id="PF00673"/>
    </source>
</evidence>
<dbReference type="SUPFAM" id="SSF55282">
    <property type="entry name" value="RL5-like"/>
    <property type="match status" value="1"/>
</dbReference>
<dbReference type="Gene3D" id="3.30.1440.10">
    <property type="match status" value="1"/>
</dbReference>
<evidence type="ECO:0000256" key="3">
    <source>
        <dbReference type="ARBA" id="ARBA00023274"/>
    </source>
</evidence>
<keyword evidence="5" id="KW-0694">RNA-binding</keyword>
<protein>
    <recommendedName>
        <fullName evidence="4 5">Large ribosomal subunit protein uL5</fullName>
    </recommendedName>
</protein>
<evidence type="ECO:0000256" key="6">
    <source>
        <dbReference type="RuleBase" id="RU003930"/>
    </source>
</evidence>
<dbReference type="InterPro" id="IPR031310">
    <property type="entry name" value="Ribosomal_uL5_N"/>
</dbReference>
<reference evidence="9" key="1">
    <citation type="submission" date="2020-04" db="EMBL/GenBank/DDBJ databases">
        <authorList>
            <person name="Zhang T."/>
        </authorList>
    </citation>
    <scope>NUCLEOTIDE SEQUENCE</scope>
    <source>
        <strain evidence="9">HKST-UBA79</strain>
    </source>
</reference>
<reference evidence="9" key="2">
    <citation type="journal article" date="2021" name="Microbiome">
        <title>Successional dynamics and alternative stable states in a saline activated sludge microbial community over 9 years.</title>
        <authorList>
            <person name="Wang Y."/>
            <person name="Ye J."/>
            <person name="Ju F."/>
            <person name="Liu L."/>
            <person name="Boyd J.A."/>
            <person name="Deng Y."/>
            <person name="Parks D.H."/>
            <person name="Jiang X."/>
            <person name="Yin X."/>
            <person name="Woodcroft B.J."/>
            <person name="Tyson G.W."/>
            <person name="Hugenholtz P."/>
            <person name="Polz M.F."/>
            <person name="Zhang T."/>
        </authorList>
    </citation>
    <scope>NUCLEOTIDE SEQUENCE</scope>
    <source>
        <strain evidence="9">HKST-UBA79</strain>
    </source>
</reference>
<dbReference type="InterPro" id="IPR020930">
    <property type="entry name" value="Ribosomal_uL5_bac-type"/>
</dbReference>
<sequence length="185" mass="20581">MEIRLANRYKELAPKLMSDLGLDNVMEIPRIQKVVINAGIGNIKDNREHIEAFEHDLSVIAGQKVSVRKARLSEAGFNLRKGANVGLTVTLRNQSMWTFLDKLINIALPRVRDFSGVSTTSFDAFGNYSLGILEHTIFPEVNPNVVKSIRGLQITVVVRAKNSAHSKALLQELGMPFRKDSKING</sequence>
<accession>A0A955J1X0</accession>
<evidence type="ECO:0000256" key="4">
    <source>
        <dbReference type="ARBA" id="ARBA00035245"/>
    </source>
</evidence>
<evidence type="ECO:0000313" key="9">
    <source>
        <dbReference type="EMBL" id="MCA9308343.1"/>
    </source>
</evidence>
<comment type="function">
    <text evidence="5">This is 1 of the proteins that bind and probably mediate the attachment of the 5S RNA into the large ribosomal subunit, where it forms part of the central protuberance. In the 70S ribosome it contacts protein S13 of the 30S subunit (bridge B1b), connecting the 2 subunits; this bridge is implicated in subunit movement. Contacts the P site tRNA; the 5S rRNA and some of its associated proteins might help stabilize positioning of ribosome-bound tRNAs.</text>
</comment>
<dbReference type="PANTHER" id="PTHR11994">
    <property type="entry name" value="60S RIBOSOMAL PROTEIN L11-RELATED"/>
    <property type="match status" value="1"/>
</dbReference>
<name>A0A955J1X0_UNCKA</name>
<dbReference type="InterPro" id="IPR002132">
    <property type="entry name" value="Ribosomal_uL5"/>
</dbReference>
<keyword evidence="2 5" id="KW-0689">Ribosomal protein</keyword>
<evidence type="ECO:0000256" key="5">
    <source>
        <dbReference type="HAMAP-Rule" id="MF_01333"/>
    </source>
</evidence>
<evidence type="ECO:0000256" key="1">
    <source>
        <dbReference type="ARBA" id="ARBA00008553"/>
    </source>
</evidence>
<dbReference type="GO" id="GO:0019843">
    <property type="term" value="F:rRNA binding"/>
    <property type="evidence" value="ECO:0007669"/>
    <property type="project" value="UniProtKB-UniRule"/>
</dbReference>
<dbReference type="Pfam" id="PF00673">
    <property type="entry name" value="Ribosomal_L5_C"/>
    <property type="match status" value="1"/>
</dbReference>
<dbReference type="NCBIfam" id="NF000585">
    <property type="entry name" value="PRK00010.1"/>
    <property type="match status" value="1"/>
</dbReference>
<feature type="domain" description="Large ribosomal subunit protein uL5 C-terminal" evidence="8">
    <location>
        <begin position="85"/>
        <end position="177"/>
    </location>
</feature>
<dbReference type="GO" id="GO:0003735">
    <property type="term" value="F:structural constituent of ribosome"/>
    <property type="evidence" value="ECO:0007669"/>
    <property type="project" value="InterPro"/>
</dbReference>
<proteinExistence type="inferred from homology"/>
<keyword evidence="5" id="KW-0699">rRNA-binding</keyword>
<dbReference type="HAMAP" id="MF_01333_B">
    <property type="entry name" value="Ribosomal_uL5_B"/>
    <property type="match status" value="1"/>
</dbReference>
<keyword evidence="3 5" id="KW-0687">Ribonucleoprotein</keyword>
<dbReference type="FunFam" id="3.30.1440.10:FF:000001">
    <property type="entry name" value="50S ribosomal protein L5"/>
    <property type="match status" value="1"/>
</dbReference>
<evidence type="ECO:0000259" key="7">
    <source>
        <dbReference type="Pfam" id="PF00281"/>
    </source>
</evidence>
<dbReference type="Proteomes" id="UP000740557">
    <property type="component" value="Unassembled WGS sequence"/>
</dbReference>
<organism evidence="9 10">
    <name type="scientific">candidate division WWE3 bacterium</name>
    <dbReference type="NCBI Taxonomy" id="2053526"/>
    <lineage>
        <taxon>Bacteria</taxon>
        <taxon>Katanobacteria</taxon>
    </lineage>
</organism>
<dbReference type="PIRSF" id="PIRSF002161">
    <property type="entry name" value="Ribosomal_L5"/>
    <property type="match status" value="1"/>
</dbReference>
<feature type="domain" description="Large ribosomal subunit protein uL5 N-terminal" evidence="7">
    <location>
        <begin position="24"/>
        <end position="80"/>
    </location>
</feature>
<comment type="subunit">
    <text evidence="5">Part of the 50S ribosomal subunit; part of the 5S rRNA/L5/L18/L25 subcomplex. Contacts the 5S rRNA and the P site tRNA. Forms a bridge to the 30S subunit in the 70S ribosome.</text>
</comment>
<dbReference type="GO" id="GO:0000049">
    <property type="term" value="F:tRNA binding"/>
    <property type="evidence" value="ECO:0007669"/>
    <property type="project" value="UniProtKB-UniRule"/>
</dbReference>
<dbReference type="Pfam" id="PF00281">
    <property type="entry name" value="Ribosomal_L5"/>
    <property type="match status" value="1"/>
</dbReference>
<dbReference type="InterPro" id="IPR031309">
    <property type="entry name" value="Ribosomal_uL5_C"/>
</dbReference>
<comment type="caution">
    <text evidence="9">The sequence shown here is derived from an EMBL/GenBank/DDBJ whole genome shotgun (WGS) entry which is preliminary data.</text>
</comment>
<dbReference type="GO" id="GO:0006412">
    <property type="term" value="P:translation"/>
    <property type="evidence" value="ECO:0007669"/>
    <property type="project" value="UniProtKB-UniRule"/>
</dbReference>